<dbReference type="EMBL" id="MLJW01004634">
    <property type="protein sequence ID" value="OIQ69603.1"/>
    <property type="molecule type" value="Genomic_DNA"/>
</dbReference>
<proteinExistence type="predicted"/>
<name>A0A1J5PWB5_9ZZZZ</name>
<comment type="caution">
    <text evidence="1">The sequence shown here is derived from an EMBL/GenBank/DDBJ whole genome shotgun (WGS) entry which is preliminary data.</text>
</comment>
<evidence type="ECO:0000313" key="1">
    <source>
        <dbReference type="EMBL" id="OIQ69603.1"/>
    </source>
</evidence>
<protein>
    <submittedName>
        <fullName evidence="1">Uncharacterized protein</fullName>
    </submittedName>
</protein>
<dbReference type="AlphaFoldDB" id="A0A1J5PWB5"/>
<gene>
    <name evidence="1" type="ORF">GALL_487930</name>
</gene>
<accession>A0A1J5PWB5</accession>
<sequence>MHGVLKMRAQRLDTFHHVLAHQNVQCGQSDSAGHRVCRVGVAVGKFKHVIGPALGHEGVVNLFAGQHRTHRLRTIGDLFGAIHDVRCHAKSLGAGVGSHAAKAGNHFVKNQQDVVGGANVAQALQVAVGRDDDTG</sequence>
<organism evidence="1">
    <name type="scientific">mine drainage metagenome</name>
    <dbReference type="NCBI Taxonomy" id="410659"/>
    <lineage>
        <taxon>unclassified sequences</taxon>
        <taxon>metagenomes</taxon>
        <taxon>ecological metagenomes</taxon>
    </lineage>
</organism>
<reference evidence="1" key="1">
    <citation type="submission" date="2016-10" db="EMBL/GenBank/DDBJ databases">
        <title>Sequence of Gallionella enrichment culture.</title>
        <authorList>
            <person name="Poehlein A."/>
            <person name="Muehling M."/>
            <person name="Daniel R."/>
        </authorList>
    </citation>
    <scope>NUCLEOTIDE SEQUENCE</scope>
</reference>